<dbReference type="Proteomes" id="UP000239494">
    <property type="component" value="Unassembled WGS sequence"/>
</dbReference>
<dbReference type="AlphaFoldDB" id="A0A2T0SE12"/>
<protein>
    <submittedName>
        <fullName evidence="2">AhpD family alkylhydroperoxidase</fullName>
    </submittedName>
</protein>
<dbReference type="PANTHER" id="PTHR34846:SF10">
    <property type="entry name" value="CYTOPLASMIC PROTEIN"/>
    <property type="match status" value="1"/>
</dbReference>
<sequence>MTKRIQMSSGLTGPRKAMLALSAEAARAAEDNGLDHLLLELVKIRASQLNGCAFCLDMHTADAVKAGESPRRIFVLDAWREVDLFTDEERAALELTEAVTRLSETQDVPDDVYDRATSTFTEPQYQALLWSIVVINAWNRLSVTSRAPLPV</sequence>
<dbReference type="GO" id="GO:0051920">
    <property type="term" value="F:peroxiredoxin activity"/>
    <property type="evidence" value="ECO:0007669"/>
    <property type="project" value="InterPro"/>
</dbReference>
<feature type="domain" description="Carboxymuconolactone decarboxylase-like" evidence="1">
    <location>
        <begin position="25"/>
        <end position="97"/>
    </location>
</feature>
<dbReference type="Pfam" id="PF02627">
    <property type="entry name" value="CMD"/>
    <property type="match status" value="1"/>
</dbReference>
<comment type="caution">
    <text evidence="2">The sequence shown here is derived from an EMBL/GenBank/DDBJ whole genome shotgun (WGS) entry which is preliminary data.</text>
</comment>
<dbReference type="PANTHER" id="PTHR34846">
    <property type="entry name" value="4-CARBOXYMUCONOLACTONE DECARBOXYLASE FAMILY PROTEIN (AFU_ORTHOLOGUE AFUA_6G11590)"/>
    <property type="match status" value="1"/>
</dbReference>
<dbReference type="InterPro" id="IPR004675">
    <property type="entry name" value="AhpD_core"/>
</dbReference>
<dbReference type="RefSeq" id="WP_425445807.1">
    <property type="nucleotide sequence ID" value="NZ_PVTF01000022.1"/>
</dbReference>
<evidence type="ECO:0000313" key="2">
    <source>
        <dbReference type="EMBL" id="PRY31665.1"/>
    </source>
</evidence>
<dbReference type="Gene3D" id="1.20.1290.10">
    <property type="entry name" value="AhpD-like"/>
    <property type="match status" value="1"/>
</dbReference>
<evidence type="ECO:0000313" key="3">
    <source>
        <dbReference type="Proteomes" id="UP000239494"/>
    </source>
</evidence>
<dbReference type="EMBL" id="PVTF01000022">
    <property type="protein sequence ID" value="PRY31665.1"/>
    <property type="molecule type" value="Genomic_DNA"/>
</dbReference>
<organism evidence="2 3">
    <name type="scientific">Umezawaea tangerina</name>
    <dbReference type="NCBI Taxonomy" id="84725"/>
    <lineage>
        <taxon>Bacteria</taxon>
        <taxon>Bacillati</taxon>
        <taxon>Actinomycetota</taxon>
        <taxon>Actinomycetes</taxon>
        <taxon>Pseudonocardiales</taxon>
        <taxon>Pseudonocardiaceae</taxon>
        <taxon>Umezawaea</taxon>
    </lineage>
</organism>
<dbReference type="NCBIfam" id="TIGR00778">
    <property type="entry name" value="ahpD_dom"/>
    <property type="match status" value="1"/>
</dbReference>
<gene>
    <name evidence="2" type="ORF">CLV43_12271</name>
</gene>
<evidence type="ECO:0000259" key="1">
    <source>
        <dbReference type="Pfam" id="PF02627"/>
    </source>
</evidence>
<dbReference type="InterPro" id="IPR003779">
    <property type="entry name" value="CMD-like"/>
</dbReference>
<proteinExistence type="predicted"/>
<dbReference type="SUPFAM" id="SSF69118">
    <property type="entry name" value="AhpD-like"/>
    <property type="match status" value="1"/>
</dbReference>
<keyword evidence="2" id="KW-0575">Peroxidase</keyword>
<name>A0A2T0SE12_9PSEU</name>
<reference evidence="2 3" key="1">
    <citation type="submission" date="2018-03" db="EMBL/GenBank/DDBJ databases">
        <title>Genomic Encyclopedia of Archaeal and Bacterial Type Strains, Phase II (KMG-II): from individual species to whole genera.</title>
        <authorList>
            <person name="Goeker M."/>
        </authorList>
    </citation>
    <scope>NUCLEOTIDE SEQUENCE [LARGE SCALE GENOMIC DNA]</scope>
    <source>
        <strain evidence="2 3">DSM 44720</strain>
    </source>
</reference>
<keyword evidence="2" id="KW-0560">Oxidoreductase</keyword>
<keyword evidence="3" id="KW-1185">Reference proteome</keyword>
<dbReference type="InterPro" id="IPR029032">
    <property type="entry name" value="AhpD-like"/>
</dbReference>
<accession>A0A2T0SE12</accession>